<dbReference type="Proteomes" id="UP000439903">
    <property type="component" value="Unassembled WGS sequence"/>
</dbReference>
<comment type="caution">
    <text evidence="3">The sequence shown here is derived from an EMBL/GenBank/DDBJ whole genome shotgun (WGS) entry which is preliminary data.</text>
</comment>
<organism evidence="3 4">
    <name type="scientific">Gigaspora margarita</name>
    <dbReference type="NCBI Taxonomy" id="4874"/>
    <lineage>
        <taxon>Eukaryota</taxon>
        <taxon>Fungi</taxon>
        <taxon>Fungi incertae sedis</taxon>
        <taxon>Mucoromycota</taxon>
        <taxon>Glomeromycotina</taxon>
        <taxon>Glomeromycetes</taxon>
        <taxon>Diversisporales</taxon>
        <taxon>Gigasporaceae</taxon>
        <taxon>Gigaspora</taxon>
    </lineage>
</organism>
<feature type="transmembrane region" description="Helical" evidence="1">
    <location>
        <begin position="77"/>
        <end position="97"/>
    </location>
</feature>
<dbReference type="OrthoDB" id="427480at2759"/>
<dbReference type="PANTHER" id="PTHR43173:SF28">
    <property type="entry name" value="AARF DOMAIN CONTAINING KINASE 5"/>
    <property type="match status" value="1"/>
</dbReference>
<keyword evidence="4" id="KW-1185">Reference proteome</keyword>
<feature type="transmembrane region" description="Helical" evidence="1">
    <location>
        <begin position="103"/>
        <end position="125"/>
    </location>
</feature>
<evidence type="ECO:0000259" key="2">
    <source>
        <dbReference type="Pfam" id="PF03109"/>
    </source>
</evidence>
<keyword evidence="1" id="KW-0812">Transmembrane</keyword>
<evidence type="ECO:0000256" key="1">
    <source>
        <dbReference type="SAM" id="Phobius"/>
    </source>
</evidence>
<keyword evidence="3" id="KW-0418">Kinase</keyword>
<dbReference type="AlphaFoldDB" id="A0A8H4A015"/>
<dbReference type="GO" id="GO:0016301">
    <property type="term" value="F:kinase activity"/>
    <property type="evidence" value="ECO:0007669"/>
    <property type="project" value="UniProtKB-KW"/>
</dbReference>
<protein>
    <submittedName>
        <fullName evidence="3">Atypical/ABC1 protein kinase</fullName>
    </submittedName>
</protein>
<evidence type="ECO:0000313" key="4">
    <source>
        <dbReference type="Proteomes" id="UP000439903"/>
    </source>
</evidence>
<keyword evidence="1" id="KW-1133">Transmembrane helix</keyword>
<evidence type="ECO:0000313" key="3">
    <source>
        <dbReference type="EMBL" id="KAF0361697.1"/>
    </source>
</evidence>
<dbReference type="Pfam" id="PF03109">
    <property type="entry name" value="ABC1"/>
    <property type="match status" value="1"/>
</dbReference>
<dbReference type="PANTHER" id="PTHR43173">
    <property type="entry name" value="ABC1 FAMILY PROTEIN"/>
    <property type="match status" value="1"/>
</dbReference>
<sequence>MLTKCFGYKSLIHKINFASFVYKPTTFQNSLKFFTLDKFQYSTNKIFNHDSKYYYFDRLNNNHSVIKLKNKVRNNSIILGLLGLTTATTILGVTWSQSYRDKFKLIVAGIFRSTVTLCVCCLCMLDYKILHYRFKNYDSKSAEYKASQKFVHLRVAKRLLRLCRLHTGAQHLASLTFIVPKEYIETLSVLQDRAPYRGIEDVKKIFAEEFNGLTPNDVYSEFDETPIAAASLAQVHKAKTKDGQEVAVKVQYPDVSRLFHV</sequence>
<accession>A0A8H4A015</accession>
<dbReference type="EMBL" id="WTPW01002885">
    <property type="protein sequence ID" value="KAF0361697.1"/>
    <property type="molecule type" value="Genomic_DNA"/>
</dbReference>
<keyword evidence="3" id="KW-0808">Transferase</keyword>
<dbReference type="InterPro" id="IPR051130">
    <property type="entry name" value="Mito_struct-func_regulator"/>
</dbReference>
<proteinExistence type="predicted"/>
<keyword evidence="1" id="KW-0472">Membrane</keyword>
<name>A0A8H4A015_GIGMA</name>
<dbReference type="InterPro" id="IPR004147">
    <property type="entry name" value="ABC1_dom"/>
</dbReference>
<dbReference type="SUPFAM" id="SSF56112">
    <property type="entry name" value="Protein kinase-like (PK-like)"/>
    <property type="match status" value="1"/>
</dbReference>
<gene>
    <name evidence="3" type="ORF">F8M41_014148</name>
</gene>
<dbReference type="InterPro" id="IPR011009">
    <property type="entry name" value="Kinase-like_dom_sf"/>
</dbReference>
<reference evidence="3 4" key="1">
    <citation type="journal article" date="2019" name="Environ. Microbiol.">
        <title>At the nexus of three kingdoms: the genome of the mycorrhizal fungus Gigaspora margarita provides insights into plant, endobacterial and fungal interactions.</title>
        <authorList>
            <person name="Venice F."/>
            <person name="Ghignone S."/>
            <person name="Salvioli di Fossalunga A."/>
            <person name="Amselem J."/>
            <person name="Novero M."/>
            <person name="Xianan X."/>
            <person name="Sedzielewska Toro K."/>
            <person name="Morin E."/>
            <person name="Lipzen A."/>
            <person name="Grigoriev I.V."/>
            <person name="Henrissat B."/>
            <person name="Martin F.M."/>
            <person name="Bonfante P."/>
        </authorList>
    </citation>
    <scope>NUCLEOTIDE SEQUENCE [LARGE SCALE GENOMIC DNA]</scope>
    <source>
        <strain evidence="3 4">BEG34</strain>
    </source>
</reference>
<feature type="domain" description="ABC1 atypical kinase-like" evidence="2">
    <location>
        <begin position="190"/>
        <end position="259"/>
    </location>
</feature>